<keyword evidence="4" id="KW-0862">Zinc</keyword>
<dbReference type="SUPFAM" id="SSF56281">
    <property type="entry name" value="Metallo-hydrolase/oxidoreductase"/>
    <property type="match status" value="1"/>
</dbReference>
<dbReference type="Pfam" id="PF00753">
    <property type="entry name" value="Lactamase_B"/>
    <property type="match status" value="1"/>
</dbReference>
<evidence type="ECO:0000256" key="1">
    <source>
        <dbReference type="ARBA" id="ARBA00007749"/>
    </source>
</evidence>
<keyword evidence="3 6" id="KW-0378">Hydrolase</keyword>
<evidence type="ECO:0000256" key="4">
    <source>
        <dbReference type="ARBA" id="ARBA00022833"/>
    </source>
</evidence>
<dbReference type="CDD" id="cd16277">
    <property type="entry name" value="metallo-hydrolase-like_MBL-fold"/>
    <property type="match status" value="1"/>
</dbReference>
<dbReference type="AlphaFoldDB" id="A0A512NT34"/>
<protein>
    <submittedName>
        <fullName evidence="6">MBL fold metallo-hydrolase</fullName>
    </submittedName>
</protein>
<dbReference type="Proteomes" id="UP000321058">
    <property type="component" value="Unassembled WGS sequence"/>
</dbReference>
<dbReference type="GO" id="GO:0046872">
    <property type="term" value="F:metal ion binding"/>
    <property type="evidence" value="ECO:0007669"/>
    <property type="project" value="UniProtKB-KW"/>
</dbReference>
<evidence type="ECO:0000256" key="2">
    <source>
        <dbReference type="ARBA" id="ARBA00022723"/>
    </source>
</evidence>
<dbReference type="InterPro" id="IPR051013">
    <property type="entry name" value="MBL_superfamily_lactonases"/>
</dbReference>
<keyword evidence="7" id="KW-1185">Reference proteome</keyword>
<comment type="caution">
    <text evidence="6">The sequence shown here is derived from an EMBL/GenBank/DDBJ whole genome shotgun (WGS) entry which is preliminary data.</text>
</comment>
<name>A0A512NT34_9HYPH</name>
<evidence type="ECO:0000256" key="3">
    <source>
        <dbReference type="ARBA" id="ARBA00022801"/>
    </source>
</evidence>
<dbReference type="SMART" id="SM00849">
    <property type="entry name" value="Lactamase_B"/>
    <property type="match status" value="1"/>
</dbReference>
<dbReference type="PANTHER" id="PTHR42978">
    <property type="entry name" value="QUORUM-QUENCHING LACTONASE YTNP-RELATED-RELATED"/>
    <property type="match status" value="1"/>
</dbReference>
<organism evidence="6 7">
    <name type="scientific">Reyranella soli</name>
    <dbReference type="NCBI Taxonomy" id="1230389"/>
    <lineage>
        <taxon>Bacteria</taxon>
        <taxon>Pseudomonadati</taxon>
        <taxon>Pseudomonadota</taxon>
        <taxon>Alphaproteobacteria</taxon>
        <taxon>Hyphomicrobiales</taxon>
        <taxon>Reyranellaceae</taxon>
        <taxon>Reyranella</taxon>
    </lineage>
</organism>
<dbReference type="GO" id="GO:0016787">
    <property type="term" value="F:hydrolase activity"/>
    <property type="evidence" value="ECO:0007669"/>
    <property type="project" value="UniProtKB-KW"/>
</dbReference>
<sequence>MTVRKLGGATIEKVEEICGAGFKPARMFPKFNQEAFDAQKSWMVPDHVEPGSDRLVGSVHTWIVKTPRHTILIDTCLGNHKQRTNPGWRNLDTPFLNRLKACGCPAESVDFVMCTHLHVDHVGWNTQLVDGRWVPTFPNARYLFGKREYAHWESERGRQGDGKVNDGSFDDSVLPIVEAGKAVMIDSDHQPDPLLTIKDYPGHTPGSIAINLKDGGRQACFSGDIMHHPIQVYHPDWSSQFCTDQEMSARSRRQLLEDCVESSALLCPAHFPGANAGTIKRQGEAFRIDWDDAK</sequence>
<evidence type="ECO:0000313" key="7">
    <source>
        <dbReference type="Proteomes" id="UP000321058"/>
    </source>
</evidence>
<reference evidence="6 7" key="1">
    <citation type="submission" date="2019-07" db="EMBL/GenBank/DDBJ databases">
        <title>Whole genome shotgun sequence of Reyranella soli NBRC 108950.</title>
        <authorList>
            <person name="Hosoyama A."/>
            <person name="Uohara A."/>
            <person name="Ohji S."/>
            <person name="Ichikawa N."/>
        </authorList>
    </citation>
    <scope>NUCLEOTIDE SEQUENCE [LARGE SCALE GENOMIC DNA]</scope>
    <source>
        <strain evidence="6 7">NBRC 108950</strain>
    </source>
</reference>
<dbReference type="PANTHER" id="PTHR42978:SF6">
    <property type="entry name" value="QUORUM-QUENCHING LACTONASE YTNP-RELATED"/>
    <property type="match status" value="1"/>
</dbReference>
<evidence type="ECO:0000313" key="6">
    <source>
        <dbReference type="EMBL" id="GEP62089.1"/>
    </source>
</evidence>
<evidence type="ECO:0000259" key="5">
    <source>
        <dbReference type="SMART" id="SM00849"/>
    </source>
</evidence>
<feature type="domain" description="Metallo-beta-lactamase" evidence="5">
    <location>
        <begin position="58"/>
        <end position="270"/>
    </location>
</feature>
<dbReference type="Gene3D" id="3.60.15.10">
    <property type="entry name" value="Ribonuclease Z/Hydroxyacylglutathione hydrolase-like"/>
    <property type="match status" value="1"/>
</dbReference>
<dbReference type="EMBL" id="BKAJ01000305">
    <property type="protein sequence ID" value="GEP62089.1"/>
    <property type="molecule type" value="Genomic_DNA"/>
</dbReference>
<accession>A0A512NT34</accession>
<gene>
    <name evidence="6" type="ORF">RSO01_92550</name>
</gene>
<proteinExistence type="inferred from homology"/>
<dbReference type="OrthoDB" id="9773738at2"/>
<keyword evidence="2" id="KW-0479">Metal-binding</keyword>
<comment type="similarity">
    <text evidence="1">Belongs to the metallo-beta-lactamase superfamily.</text>
</comment>
<dbReference type="RefSeq" id="WP_147157354.1">
    <property type="nucleotide sequence ID" value="NZ_BKAJ01000305.1"/>
</dbReference>
<dbReference type="InterPro" id="IPR001279">
    <property type="entry name" value="Metallo-B-lactamas"/>
</dbReference>
<dbReference type="InterPro" id="IPR036866">
    <property type="entry name" value="RibonucZ/Hydroxyglut_hydro"/>
</dbReference>